<sequence>MKKRLTIASAALFVLVLTGCGADVNNNSKPAADVMNATKNVTRNPVNGRVADKSHVQLATKIANGLVKKGYAKNAFAFVVGDSAYVAVTQKGKSKTNLGLAQKNKIGTAVKRIDNRIHHVYVSANPDVYQRFQSFANDVQAGKPISGIWDNFRTLVARVFPTTH</sequence>
<dbReference type="InterPro" id="IPR019076">
    <property type="entry name" value="Spore_lipoprot_YhcN/YlaJ-like"/>
</dbReference>
<protein>
    <submittedName>
        <fullName evidence="2">YhcN/YlaJ family sporulation lipoprotein</fullName>
    </submittedName>
</protein>
<dbReference type="Proteomes" id="UP001597079">
    <property type="component" value="Unassembled WGS sequence"/>
</dbReference>
<dbReference type="Pfam" id="PF09580">
    <property type="entry name" value="Spore_YhcN_YlaJ"/>
    <property type="match status" value="1"/>
</dbReference>
<gene>
    <name evidence="2" type="ORF">ACFSB2_10465</name>
</gene>
<dbReference type="RefSeq" id="WP_377942975.1">
    <property type="nucleotide sequence ID" value="NZ_JBHUCX010000024.1"/>
</dbReference>
<dbReference type="InterPro" id="IPR014247">
    <property type="entry name" value="Spore_lipoprot_YhcN/YlaJ"/>
</dbReference>
<accession>A0ABW4JFP7</accession>
<proteinExistence type="predicted"/>
<keyword evidence="3" id="KW-1185">Reference proteome</keyword>
<feature type="chain" id="PRO_5046754636" evidence="1">
    <location>
        <begin position="23"/>
        <end position="164"/>
    </location>
</feature>
<evidence type="ECO:0000256" key="1">
    <source>
        <dbReference type="SAM" id="SignalP"/>
    </source>
</evidence>
<keyword evidence="2" id="KW-0449">Lipoprotein</keyword>
<keyword evidence="1" id="KW-0732">Signal</keyword>
<dbReference type="PROSITE" id="PS51257">
    <property type="entry name" value="PROKAR_LIPOPROTEIN"/>
    <property type="match status" value="1"/>
</dbReference>
<organism evidence="2 3">
    <name type="scientific">Alicyclobacillus fodiniaquatilis</name>
    <dbReference type="NCBI Taxonomy" id="1661150"/>
    <lineage>
        <taxon>Bacteria</taxon>
        <taxon>Bacillati</taxon>
        <taxon>Bacillota</taxon>
        <taxon>Bacilli</taxon>
        <taxon>Bacillales</taxon>
        <taxon>Alicyclobacillaceae</taxon>
        <taxon>Alicyclobacillus</taxon>
    </lineage>
</organism>
<comment type="caution">
    <text evidence="2">The sequence shown here is derived from an EMBL/GenBank/DDBJ whole genome shotgun (WGS) entry which is preliminary data.</text>
</comment>
<reference evidence="3" key="1">
    <citation type="journal article" date="2019" name="Int. J. Syst. Evol. Microbiol.">
        <title>The Global Catalogue of Microorganisms (GCM) 10K type strain sequencing project: providing services to taxonomists for standard genome sequencing and annotation.</title>
        <authorList>
            <consortium name="The Broad Institute Genomics Platform"/>
            <consortium name="The Broad Institute Genome Sequencing Center for Infectious Disease"/>
            <person name="Wu L."/>
            <person name="Ma J."/>
        </authorList>
    </citation>
    <scope>NUCLEOTIDE SEQUENCE [LARGE SCALE GENOMIC DNA]</scope>
    <source>
        <strain evidence="3">CGMCC 1.12286</strain>
    </source>
</reference>
<dbReference type="NCBIfam" id="TIGR02898">
    <property type="entry name" value="spore_YhcN_YlaJ"/>
    <property type="match status" value="1"/>
</dbReference>
<dbReference type="EMBL" id="JBHUCX010000024">
    <property type="protein sequence ID" value="MFD1675117.1"/>
    <property type="molecule type" value="Genomic_DNA"/>
</dbReference>
<evidence type="ECO:0000313" key="2">
    <source>
        <dbReference type="EMBL" id="MFD1675117.1"/>
    </source>
</evidence>
<evidence type="ECO:0000313" key="3">
    <source>
        <dbReference type="Proteomes" id="UP001597079"/>
    </source>
</evidence>
<name>A0ABW4JFP7_9BACL</name>
<feature type="signal peptide" evidence="1">
    <location>
        <begin position="1"/>
        <end position="22"/>
    </location>
</feature>